<dbReference type="GO" id="GO:0005634">
    <property type="term" value="C:nucleus"/>
    <property type="evidence" value="ECO:0007669"/>
    <property type="project" value="UniProtKB-SubCell"/>
</dbReference>
<dbReference type="InterPro" id="IPR031307">
    <property type="entry name" value="Ninja_fam"/>
</dbReference>
<evidence type="ECO:0000256" key="5">
    <source>
        <dbReference type="SAM" id="MobiDB-lite"/>
    </source>
</evidence>
<dbReference type="GO" id="GO:0045892">
    <property type="term" value="P:negative regulation of DNA-templated transcription"/>
    <property type="evidence" value="ECO:0007669"/>
    <property type="project" value="TreeGrafter"/>
</dbReference>
<sequence length="160" mass="17515">MENPSKKLDSAENRGREIGTNAIEDMPCVFTIGDGPNGKRVEGILYKYGKGEEVRIMCTFISSFGLLTLGRLNLLQLLDNLLQLGLVVRVSTVHLTAKISISIRSSRGAESHNTALKTSFTWPFRNSMQAQETILKPSSYEENEGSKAFSSGISSSKTTP</sequence>
<evidence type="ECO:0000313" key="7">
    <source>
        <dbReference type="Proteomes" id="UP000467840"/>
    </source>
</evidence>
<evidence type="ECO:0000256" key="4">
    <source>
        <dbReference type="RuleBase" id="RU369029"/>
    </source>
</evidence>
<keyword evidence="3 4" id="KW-0539">Nucleus</keyword>
<feature type="region of interest" description="Disordered" evidence="5">
    <location>
        <begin position="136"/>
        <end position="160"/>
    </location>
</feature>
<evidence type="ECO:0000313" key="6">
    <source>
        <dbReference type="EMBL" id="KAF2325454.1"/>
    </source>
</evidence>
<dbReference type="PANTHER" id="PTHR31413:SF46">
    <property type="entry name" value="NINJA-FAMILY PROTEIN AFP1"/>
    <property type="match status" value="1"/>
</dbReference>
<evidence type="ECO:0000256" key="3">
    <source>
        <dbReference type="ARBA" id="ARBA00023242"/>
    </source>
</evidence>
<dbReference type="EMBL" id="JAAGAX010000001">
    <property type="protein sequence ID" value="KAF2325454.1"/>
    <property type="molecule type" value="Genomic_DNA"/>
</dbReference>
<reference evidence="6 7" key="1">
    <citation type="journal article" date="2020" name="Mol. Plant">
        <title>The Chromosome-Based Rubber Tree Genome Provides New Insights into Spurge Genome Evolution and Rubber Biosynthesis.</title>
        <authorList>
            <person name="Liu J."/>
            <person name="Shi C."/>
            <person name="Shi C.C."/>
            <person name="Li W."/>
            <person name="Zhang Q.J."/>
            <person name="Zhang Y."/>
            <person name="Li K."/>
            <person name="Lu H.F."/>
            <person name="Shi C."/>
            <person name="Zhu S.T."/>
            <person name="Xiao Z.Y."/>
            <person name="Nan H."/>
            <person name="Yue Y."/>
            <person name="Zhu X.G."/>
            <person name="Wu Y."/>
            <person name="Hong X.N."/>
            <person name="Fan G.Y."/>
            <person name="Tong Y."/>
            <person name="Zhang D."/>
            <person name="Mao C.L."/>
            <person name="Liu Y.L."/>
            <person name="Hao S.J."/>
            <person name="Liu W.Q."/>
            <person name="Lv M.Q."/>
            <person name="Zhang H.B."/>
            <person name="Liu Y."/>
            <person name="Hu-Tang G.R."/>
            <person name="Wang J.P."/>
            <person name="Wang J.H."/>
            <person name="Sun Y.H."/>
            <person name="Ni S.B."/>
            <person name="Chen W.B."/>
            <person name="Zhang X.C."/>
            <person name="Jiao Y.N."/>
            <person name="Eichler E.E."/>
            <person name="Li G.H."/>
            <person name="Liu X."/>
            <person name="Gao L.Z."/>
        </authorList>
    </citation>
    <scope>NUCLEOTIDE SEQUENCE [LARGE SCALE GENOMIC DNA]</scope>
    <source>
        <strain evidence="7">cv. GT1</strain>
        <tissue evidence="6">Leaf</tissue>
    </source>
</reference>
<accession>A0A6A6NJT6</accession>
<dbReference type="GO" id="GO:0007165">
    <property type="term" value="P:signal transduction"/>
    <property type="evidence" value="ECO:0007669"/>
    <property type="project" value="InterPro"/>
</dbReference>
<organism evidence="6 7">
    <name type="scientific">Hevea brasiliensis</name>
    <name type="common">Para rubber tree</name>
    <name type="synonym">Siphonia brasiliensis</name>
    <dbReference type="NCBI Taxonomy" id="3981"/>
    <lineage>
        <taxon>Eukaryota</taxon>
        <taxon>Viridiplantae</taxon>
        <taxon>Streptophyta</taxon>
        <taxon>Embryophyta</taxon>
        <taxon>Tracheophyta</taxon>
        <taxon>Spermatophyta</taxon>
        <taxon>Magnoliopsida</taxon>
        <taxon>eudicotyledons</taxon>
        <taxon>Gunneridae</taxon>
        <taxon>Pentapetalae</taxon>
        <taxon>rosids</taxon>
        <taxon>fabids</taxon>
        <taxon>Malpighiales</taxon>
        <taxon>Euphorbiaceae</taxon>
        <taxon>Crotonoideae</taxon>
        <taxon>Micrandreae</taxon>
        <taxon>Hevea</taxon>
    </lineage>
</organism>
<dbReference type="Proteomes" id="UP000467840">
    <property type="component" value="Chromosome 5"/>
</dbReference>
<comment type="subcellular location">
    <subcellularLocation>
        <location evidence="1 4">Nucleus</location>
    </subcellularLocation>
</comment>
<protein>
    <recommendedName>
        <fullName evidence="4">Ninja-family protein</fullName>
    </recommendedName>
    <alternativeName>
        <fullName evidence="4">ABI-binding protein</fullName>
    </alternativeName>
</protein>
<comment type="similarity">
    <text evidence="2 4">Belongs to the Ninja family.</text>
</comment>
<proteinExistence type="inferred from homology"/>
<keyword evidence="7" id="KW-1185">Reference proteome</keyword>
<feature type="compositionally biased region" description="Low complexity" evidence="5">
    <location>
        <begin position="146"/>
        <end position="160"/>
    </location>
</feature>
<comment type="caution">
    <text evidence="6">The sequence shown here is derived from an EMBL/GenBank/DDBJ whole genome shotgun (WGS) entry which is preliminary data.</text>
</comment>
<gene>
    <name evidence="6" type="ORF">GH714_028820</name>
</gene>
<evidence type="ECO:0000256" key="2">
    <source>
        <dbReference type="ARBA" id="ARBA00006081"/>
    </source>
</evidence>
<evidence type="ECO:0000256" key="1">
    <source>
        <dbReference type="ARBA" id="ARBA00004123"/>
    </source>
</evidence>
<dbReference type="GO" id="GO:0009737">
    <property type="term" value="P:response to abscisic acid"/>
    <property type="evidence" value="ECO:0007669"/>
    <property type="project" value="TreeGrafter"/>
</dbReference>
<dbReference type="AlphaFoldDB" id="A0A6A6NJT6"/>
<dbReference type="PANTHER" id="PTHR31413">
    <property type="entry name" value="AFP HOMOLOG 2"/>
    <property type="match status" value="1"/>
</dbReference>
<comment type="function">
    <text evidence="4">Acts as a negative regulator of abscisic acid (ABA) response.</text>
</comment>
<name>A0A6A6NJT6_HEVBR</name>